<sequence>MKTTRKILVGLCLLLLCVHGVFGQKVRYKDLVPTLEVSDQADGFEMLKAYIINDLDNPNANLRLALIYQDRYRSADPLTEYDKVMANAEQAKNRFLKAKLLIDEREIRKNEEYYLSIASTVDAKGKTAVNAPQILSDISQGYEQADQLLLKLPEIYQAFTASVAAYDKAIKLFAEINGQYASLDELYLLYDANLEQKLLALKEHFQTAVQHFDQYRSLLTAYPLENHNQVYEIKPILTYRLEGLITQMNFLEDRLIFWDYARWVDQIMANESAEIKKLRADIQRNEEAMNEALKRAPGIPSTEFKAVPLEKATVFNLKKYDYQSLVVALLEYKQFKQELVNRLQNKGYFDSAQTLEAARKYAFYSDIISHARIADSLLIKIRQRNTEEKIAKHPDYFAKNYGGSQGLTQFAQTERNENNRLFAETVGQLRTSILQELGAQQSAETKAIKYKAFQMPLQLSEQAVDSLQAGQMLTTQVKKSPDGSTYVAGVFMPDKKTNLRTTYLARVGADGKLLWLKEFNPAIDSLGNQGNTQPGGIELTKEGCLVLLFSESIDRSSKKNTLLYLSDKAEEKFVKTLDTKAYPRQVSFKESNASFILTFKGETEKQDPFIRENLFFMNINAIGDILWTREMEYAGTFESVINLQDGYLFVGNYSQMNDLSGRLQRTKANEGQTNAWLMRIDNKGDRKGLLLIANPVAYAITEVVKVNDANINLLGYQGPWEQVQGRKIEESDELVHMIFDANLREVSSSL</sequence>
<keyword evidence="1" id="KW-0175">Coiled coil</keyword>
<comment type="caution">
    <text evidence="2">The sequence shown here is derived from an EMBL/GenBank/DDBJ whole genome shotgun (WGS) entry which is preliminary data.</text>
</comment>
<dbReference type="Proteomes" id="UP001168552">
    <property type="component" value="Unassembled WGS sequence"/>
</dbReference>
<reference evidence="2" key="1">
    <citation type="submission" date="2023-06" db="EMBL/GenBank/DDBJ databases">
        <title>Cytophagales bacterium Strain LB-30, isolated from soil.</title>
        <authorList>
            <person name="Liu B."/>
        </authorList>
    </citation>
    <scope>NUCLEOTIDE SEQUENCE</scope>
    <source>
        <strain evidence="2">LB-30</strain>
    </source>
</reference>
<evidence type="ECO:0000313" key="3">
    <source>
        <dbReference type="Proteomes" id="UP001168552"/>
    </source>
</evidence>
<evidence type="ECO:0008006" key="4">
    <source>
        <dbReference type="Google" id="ProtNLM"/>
    </source>
</evidence>
<organism evidence="2 3">
    <name type="scientific">Shiella aurantiaca</name>
    <dbReference type="NCBI Taxonomy" id="3058365"/>
    <lineage>
        <taxon>Bacteria</taxon>
        <taxon>Pseudomonadati</taxon>
        <taxon>Bacteroidota</taxon>
        <taxon>Cytophagia</taxon>
        <taxon>Cytophagales</taxon>
        <taxon>Shiellaceae</taxon>
        <taxon>Shiella</taxon>
    </lineage>
</organism>
<feature type="coiled-coil region" evidence="1">
    <location>
        <begin position="268"/>
        <end position="295"/>
    </location>
</feature>
<evidence type="ECO:0000256" key="1">
    <source>
        <dbReference type="SAM" id="Coils"/>
    </source>
</evidence>
<protein>
    <recommendedName>
        <fullName evidence="4">Tetratricopeptide repeat protein</fullName>
    </recommendedName>
</protein>
<accession>A0ABT8F264</accession>
<name>A0ABT8F264_9BACT</name>
<keyword evidence="3" id="KW-1185">Reference proteome</keyword>
<gene>
    <name evidence="2" type="ORF">QWY31_03430</name>
</gene>
<evidence type="ECO:0000313" key="2">
    <source>
        <dbReference type="EMBL" id="MDN4164536.1"/>
    </source>
</evidence>
<proteinExistence type="predicted"/>
<dbReference type="EMBL" id="JAUHJS010000002">
    <property type="protein sequence ID" value="MDN4164536.1"/>
    <property type="molecule type" value="Genomic_DNA"/>
</dbReference>
<dbReference type="RefSeq" id="WP_320003065.1">
    <property type="nucleotide sequence ID" value="NZ_JAUHJS010000002.1"/>
</dbReference>